<dbReference type="GeneID" id="27720453"/>
<dbReference type="InterPro" id="IPR035965">
    <property type="entry name" value="PAS-like_dom_sf"/>
</dbReference>
<protein>
    <submittedName>
        <fullName evidence="8">WC-2 protein</fullName>
    </submittedName>
</protein>
<keyword evidence="9" id="KW-1185">Reference proteome</keyword>
<evidence type="ECO:0000313" key="9">
    <source>
        <dbReference type="Proteomes" id="UP000028545"/>
    </source>
</evidence>
<evidence type="ECO:0000256" key="4">
    <source>
        <dbReference type="PROSITE-ProRule" id="PRU00094"/>
    </source>
</evidence>
<dbReference type="AlphaFoldDB" id="A0A084GF71"/>
<reference evidence="8 9" key="1">
    <citation type="journal article" date="2014" name="Genome Announc.">
        <title>Draft genome sequence of the pathogenic fungus Scedosporium apiospermum.</title>
        <authorList>
            <person name="Vandeputte P."/>
            <person name="Ghamrawi S."/>
            <person name="Rechenmann M."/>
            <person name="Iltis A."/>
            <person name="Giraud S."/>
            <person name="Fleury M."/>
            <person name="Thornton C."/>
            <person name="Delhaes L."/>
            <person name="Meyer W."/>
            <person name="Papon N."/>
            <person name="Bouchara J.P."/>
        </authorList>
    </citation>
    <scope>NUCLEOTIDE SEQUENCE [LARGE SCALE GENOMIC DNA]</scope>
    <source>
        <strain evidence="8 9">IHEM 14462</strain>
    </source>
</reference>
<dbReference type="SUPFAM" id="SSF55785">
    <property type="entry name" value="PYP-like sensor domain (PAS domain)"/>
    <property type="match status" value="1"/>
</dbReference>
<feature type="compositionally biased region" description="Polar residues" evidence="5">
    <location>
        <begin position="520"/>
        <end position="540"/>
    </location>
</feature>
<evidence type="ECO:0000259" key="6">
    <source>
        <dbReference type="PROSITE" id="PS50112"/>
    </source>
</evidence>
<feature type="compositionally biased region" description="Pro residues" evidence="5">
    <location>
        <begin position="129"/>
        <end position="142"/>
    </location>
</feature>
<dbReference type="SUPFAM" id="SSF57716">
    <property type="entry name" value="Glucocorticoid receptor-like (DNA-binding domain)"/>
    <property type="match status" value="1"/>
</dbReference>
<keyword evidence="1" id="KW-0479">Metal-binding</keyword>
<feature type="domain" description="GATA-type" evidence="7">
    <location>
        <begin position="476"/>
        <end position="522"/>
    </location>
</feature>
<evidence type="ECO:0000256" key="5">
    <source>
        <dbReference type="SAM" id="MobiDB-lite"/>
    </source>
</evidence>
<dbReference type="InterPro" id="IPR013655">
    <property type="entry name" value="PAS_fold_3"/>
</dbReference>
<dbReference type="PROSITE" id="PS50114">
    <property type="entry name" value="GATA_ZN_FINGER_2"/>
    <property type="match status" value="1"/>
</dbReference>
<dbReference type="InterPro" id="IPR013088">
    <property type="entry name" value="Znf_NHR/GATA"/>
</dbReference>
<dbReference type="SMART" id="SM00091">
    <property type="entry name" value="PAS"/>
    <property type="match status" value="1"/>
</dbReference>
<dbReference type="GO" id="GO:0043565">
    <property type="term" value="F:sequence-specific DNA binding"/>
    <property type="evidence" value="ECO:0007669"/>
    <property type="project" value="InterPro"/>
</dbReference>
<dbReference type="GO" id="GO:0008270">
    <property type="term" value="F:zinc ion binding"/>
    <property type="evidence" value="ECO:0007669"/>
    <property type="project" value="UniProtKB-KW"/>
</dbReference>
<dbReference type="Proteomes" id="UP000028545">
    <property type="component" value="Unassembled WGS sequence"/>
</dbReference>
<dbReference type="HOGENOM" id="CLU_024414_1_0_1"/>
<dbReference type="InterPro" id="IPR000014">
    <property type="entry name" value="PAS"/>
</dbReference>
<dbReference type="Gene3D" id="3.30.50.10">
    <property type="entry name" value="Erythroid Transcription Factor GATA-1, subunit A"/>
    <property type="match status" value="1"/>
</dbReference>
<comment type="caution">
    <text evidence="8">The sequence shown here is derived from an EMBL/GenBank/DDBJ whole genome shotgun (WGS) entry which is preliminary data.</text>
</comment>
<feature type="region of interest" description="Disordered" evidence="5">
    <location>
        <begin position="320"/>
        <end position="389"/>
    </location>
</feature>
<dbReference type="OrthoDB" id="2162994at2759"/>
<dbReference type="GO" id="GO:0006355">
    <property type="term" value="P:regulation of DNA-templated transcription"/>
    <property type="evidence" value="ECO:0007669"/>
    <property type="project" value="InterPro"/>
</dbReference>
<feature type="compositionally biased region" description="Polar residues" evidence="5">
    <location>
        <begin position="352"/>
        <end position="363"/>
    </location>
</feature>
<feature type="domain" description="PAS" evidence="6">
    <location>
        <begin position="166"/>
        <end position="236"/>
    </location>
</feature>
<evidence type="ECO:0000313" key="8">
    <source>
        <dbReference type="EMBL" id="KEZ45983.1"/>
    </source>
</evidence>
<dbReference type="EMBL" id="JOWA01000055">
    <property type="protein sequence ID" value="KEZ45983.1"/>
    <property type="molecule type" value="Genomic_DNA"/>
</dbReference>
<dbReference type="SMART" id="SM00401">
    <property type="entry name" value="ZnF_GATA"/>
    <property type="match status" value="1"/>
</dbReference>
<dbReference type="CDD" id="cd00202">
    <property type="entry name" value="ZnF_GATA"/>
    <property type="match status" value="1"/>
</dbReference>
<dbReference type="PANTHER" id="PTHR45658:SF18">
    <property type="entry name" value="PROTEIN GAT2"/>
    <property type="match status" value="1"/>
</dbReference>
<feature type="region of interest" description="Disordered" evidence="5">
    <location>
        <begin position="112"/>
        <end position="161"/>
    </location>
</feature>
<feature type="compositionally biased region" description="Low complexity" evidence="5">
    <location>
        <begin position="143"/>
        <end position="161"/>
    </location>
</feature>
<dbReference type="PROSITE" id="PS00344">
    <property type="entry name" value="GATA_ZN_FINGER_1"/>
    <property type="match status" value="1"/>
</dbReference>
<keyword evidence="2 4" id="KW-0863">Zinc-finger</keyword>
<dbReference type="NCBIfam" id="TIGR00229">
    <property type="entry name" value="sensory_box"/>
    <property type="match status" value="1"/>
</dbReference>
<dbReference type="Pfam" id="PF00320">
    <property type="entry name" value="GATA"/>
    <property type="match status" value="1"/>
</dbReference>
<dbReference type="CDD" id="cd00130">
    <property type="entry name" value="PAS"/>
    <property type="match status" value="1"/>
</dbReference>
<proteinExistence type="predicted"/>
<dbReference type="PROSITE" id="PS50112">
    <property type="entry name" value="PAS"/>
    <property type="match status" value="1"/>
</dbReference>
<dbReference type="Pfam" id="PF08447">
    <property type="entry name" value="PAS_3"/>
    <property type="match status" value="1"/>
</dbReference>
<dbReference type="VEuPathDB" id="FungiDB:SAPIO_CDS1381"/>
<dbReference type="InterPro" id="IPR051140">
    <property type="entry name" value="GATA_TF"/>
</dbReference>
<evidence type="ECO:0000256" key="1">
    <source>
        <dbReference type="ARBA" id="ARBA00022723"/>
    </source>
</evidence>
<evidence type="ECO:0000256" key="3">
    <source>
        <dbReference type="ARBA" id="ARBA00022833"/>
    </source>
</evidence>
<sequence>MSNGQPPPTQDDFYYGFDELGLGVFPDLAAATLPADGTDDVDMMAFFNPFFGAPLDPMSMPMTFSAGPGPNALLSPFPTVPVPGFAPPAAHVPLAPPSDQAHLAHRALPQEVPNTAGTAPFGSFLPDPGNAPPDPATAPPLPAQLMPAPAGASSSGTSAATDFTKRRNWPAKLLDEMKDLLQILDGDGRIKYVSSNVTQLLGYQPEELREHFLKDFVHPDDVGLVMAEMNESIASGESMRVFYRFRRKDGSYAIFEAVGHSHIATPGFAPNPLNRSPFCQAVFVMSRPYPTKNAGLLDSFLEHKIENDRLRRRIAELRADEEAEEAEAQRQWKQRRNSSRSELSRSEEMRTMASSSTSGTAHSNTQGNTQGGGYGGLMPPPDRPSRSGALTRENLEGAAGGRPDSLRDKMARYEGGSRAETIEMLTGLKYVDGERSRSQTTGRSSPQLITGDAGIAILVGREPRSSDKKKKKKQKLVEDYVCTDCGTLNSPEWRKGPSGPKTLCNACGLRWAKKEKKRQLSLTGASNAPPQSSSDHAMTG</sequence>
<dbReference type="InterPro" id="IPR000679">
    <property type="entry name" value="Znf_GATA"/>
</dbReference>
<evidence type="ECO:0000259" key="7">
    <source>
        <dbReference type="PROSITE" id="PS50114"/>
    </source>
</evidence>
<feature type="region of interest" description="Disordered" evidence="5">
    <location>
        <begin position="518"/>
        <end position="540"/>
    </location>
</feature>
<gene>
    <name evidence="8" type="ORF">SAPIO_CDS1381</name>
</gene>
<keyword evidence="3" id="KW-0862">Zinc</keyword>
<name>A0A084GF71_PSEDA</name>
<accession>A0A084GF71</accession>
<dbReference type="Gene3D" id="3.30.450.20">
    <property type="entry name" value="PAS domain"/>
    <property type="match status" value="1"/>
</dbReference>
<dbReference type="OMA" id="FYRFRRK"/>
<dbReference type="RefSeq" id="XP_016645782.1">
    <property type="nucleotide sequence ID" value="XM_016784666.1"/>
</dbReference>
<evidence type="ECO:0000256" key="2">
    <source>
        <dbReference type="ARBA" id="ARBA00022771"/>
    </source>
</evidence>
<organism evidence="8 9">
    <name type="scientific">Pseudallescheria apiosperma</name>
    <name type="common">Scedosporium apiospermum</name>
    <dbReference type="NCBI Taxonomy" id="563466"/>
    <lineage>
        <taxon>Eukaryota</taxon>
        <taxon>Fungi</taxon>
        <taxon>Dikarya</taxon>
        <taxon>Ascomycota</taxon>
        <taxon>Pezizomycotina</taxon>
        <taxon>Sordariomycetes</taxon>
        <taxon>Hypocreomycetidae</taxon>
        <taxon>Microascales</taxon>
        <taxon>Microascaceae</taxon>
        <taxon>Scedosporium</taxon>
    </lineage>
</organism>
<dbReference type="PANTHER" id="PTHR45658">
    <property type="entry name" value="GATA TRANSCRIPTION FACTOR"/>
    <property type="match status" value="1"/>
</dbReference>
<dbReference type="KEGG" id="sapo:SAPIO_CDS1381"/>